<evidence type="ECO:0000259" key="14">
    <source>
        <dbReference type="PROSITE" id="PS50902"/>
    </source>
</evidence>
<keyword evidence="1 11" id="KW-0813">Transport</keyword>
<feature type="binding site" evidence="11 13">
    <location>
        <begin position="157"/>
        <end position="166"/>
    </location>
    <ligand>
        <name>FMN</name>
        <dbReference type="ChEBI" id="CHEBI:58210"/>
    </ligand>
</feature>
<dbReference type="KEGG" id="lri:NCTC12151_01213"/>
<feature type="binding site" evidence="11">
    <location>
        <position position="361"/>
    </location>
    <ligand>
        <name>FAD</name>
        <dbReference type="ChEBI" id="CHEBI:57692"/>
    </ligand>
</feature>
<dbReference type="Proteomes" id="UP000249005">
    <property type="component" value="Chromosome 1"/>
</dbReference>
<dbReference type="GO" id="GO:0005829">
    <property type="term" value="C:cytosol"/>
    <property type="evidence" value="ECO:0007669"/>
    <property type="project" value="TreeGrafter"/>
</dbReference>
<dbReference type="SUPFAM" id="SSF63380">
    <property type="entry name" value="Riboflavin synthase domain-like"/>
    <property type="match status" value="1"/>
</dbReference>
<evidence type="ECO:0000256" key="5">
    <source>
        <dbReference type="ARBA" id="ARBA00022827"/>
    </source>
</evidence>
<dbReference type="InterPro" id="IPR017927">
    <property type="entry name" value="FAD-bd_FR_type"/>
</dbReference>
<dbReference type="Gene3D" id="1.20.990.10">
    <property type="entry name" value="NADPH-cytochrome p450 Reductase, Chain A, domain 3"/>
    <property type="match status" value="1"/>
</dbReference>
<dbReference type="InterPro" id="IPR023173">
    <property type="entry name" value="NADPH_Cyt_P450_Rdtase_alpha"/>
</dbReference>
<evidence type="ECO:0000256" key="6">
    <source>
        <dbReference type="ARBA" id="ARBA00022857"/>
    </source>
</evidence>
<dbReference type="InterPro" id="IPR039261">
    <property type="entry name" value="FNR_nucleotide-bd"/>
</dbReference>
<dbReference type="UniPathway" id="UPA00140">
    <property type="reaction ID" value="UER00207"/>
</dbReference>
<comment type="pathway">
    <text evidence="11 12">Sulfur metabolism; hydrogen sulfide biosynthesis; hydrogen sulfide from sulfite (NADPH route): step 1/1.</text>
</comment>
<dbReference type="PROSITE" id="PS50902">
    <property type="entry name" value="FLAVODOXIN_LIKE"/>
    <property type="match status" value="1"/>
</dbReference>
<dbReference type="PROSITE" id="PS51384">
    <property type="entry name" value="FAD_FR"/>
    <property type="match status" value="1"/>
</dbReference>
<comment type="subunit">
    <text evidence="11 12">Alpha(8)-beta(8). The alpha component is a flavoprotein, the beta component is a hemoprotein.</text>
</comment>
<dbReference type="HAMAP" id="MF_01541">
    <property type="entry name" value="CysJ"/>
    <property type="match status" value="1"/>
</dbReference>
<evidence type="ECO:0000256" key="7">
    <source>
        <dbReference type="ARBA" id="ARBA00022982"/>
    </source>
</evidence>
<evidence type="ECO:0000256" key="9">
    <source>
        <dbReference type="ARBA" id="ARBA00023192"/>
    </source>
</evidence>
<evidence type="ECO:0000256" key="2">
    <source>
        <dbReference type="ARBA" id="ARBA00022605"/>
    </source>
</evidence>
<dbReference type="Pfam" id="PF00175">
    <property type="entry name" value="NAD_binding_1"/>
    <property type="match status" value="1"/>
</dbReference>
<feature type="binding site" evidence="11 13">
    <location>
        <position position="604"/>
    </location>
    <ligand>
        <name>FAD</name>
        <dbReference type="ChEBI" id="CHEBI:57692"/>
    </ligand>
</feature>
<dbReference type="NCBIfam" id="NF008197">
    <property type="entry name" value="PRK10953.1"/>
    <property type="match status" value="1"/>
</dbReference>
<comment type="catalytic activity">
    <reaction evidence="10 11 12">
        <text>hydrogen sulfide + 3 NADP(+) + 3 H2O = sulfite + 3 NADPH + 4 H(+)</text>
        <dbReference type="Rhea" id="RHEA:13801"/>
        <dbReference type="ChEBI" id="CHEBI:15377"/>
        <dbReference type="ChEBI" id="CHEBI:15378"/>
        <dbReference type="ChEBI" id="CHEBI:17359"/>
        <dbReference type="ChEBI" id="CHEBI:29919"/>
        <dbReference type="ChEBI" id="CHEBI:57783"/>
        <dbReference type="ChEBI" id="CHEBI:58349"/>
        <dbReference type="EC" id="1.8.1.2"/>
    </reaction>
</comment>
<keyword evidence="17" id="KW-1185">Reference proteome</keyword>
<feature type="binding site" evidence="11 13">
    <location>
        <begin position="524"/>
        <end position="525"/>
    </location>
    <ligand>
        <name>NADP(+)</name>
        <dbReference type="ChEBI" id="CHEBI:58349"/>
    </ligand>
</feature>
<dbReference type="Gene3D" id="3.40.50.80">
    <property type="entry name" value="Nucleotide-binding domain of ferredoxin-NADP reductase (FNR) module"/>
    <property type="match status" value="1"/>
</dbReference>
<evidence type="ECO:0000259" key="15">
    <source>
        <dbReference type="PROSITE" id="PS51384"/>
    </source>
</evidence>
<comment type="similarity">
    <text evidence="11">In the C-terminal section; belongs to the flavoprotein pyridine nucleotide cytochrome reductase family.</text>
</comment>
<dbReference type="Gene3D" id="3.40.50.360">
    <property type="match status" value="1"/>
</dbReference>
<feature type="binding site" evidence="11 13">
    <location>
        <begin position="409"/>
        <end position="411"/>
    </location>
    <ligand>
        <name>FAD</name>
        <dbReference type="ChEBI" id="CHEBI:57692"/>
    </ligand>
</feature>
<keyword evidence="2 11" id="KW-0028">Amino-acid biosynthesis</keyword>
<gene>
    <name evidence="11 16" type="primary">cysJ</name>
    <name evidence="16" type="ORF">NCTC12151_01213</name>
</gene>
<feature type="binding site" evidence="11 13">
    <location>
        <begin position="424"/>
        <end position="427"/>
    </location>
    <ligand>
        <name>FAD</name>
        <dbReference type="ChEBI" id="CHEBI:57692"/>
    </ligand>
</feature>
<dbReference type="GO" id="GO:0010181">
    <property type="term" value="F:FMN binding"/>
    <property type="evidence" value="ECO:0007669"/>
    <property type="project" value="InterPro"/>
</dbReference>
<dbReference type="PIRSF" id="PIRSF000207">
    <property type="entry name" value="SiR-FP_CysJ"/>
    <property type="match status" value="1"/>
</dbReference>
<dbReference type="GO" id="GO:0004783">
    <property type="term" value="F:sulfite reductase (NADPH) activity"/>
    <property type="evidence" value="ECO:0007669"/>
    <property type="project" value="UniProtKB-UniRule"/>
</dbReference>
<dbReference type="GO" id="GO:0000103">
    <property type="term" value="P:sulfate assimilation"/>
    <property type="evidence" value="ECO:0007669"/>
    <property type="project" value="UniProtKB-UniRule"/>
</dbReference>
<dbReference type="InterPro" id="IPR029039">
    <property type="entry name" value="Flavoprotein-like_sf"/>
</dbReference>
<evidence type="ECO:0000256" key="11">
    <source>
        <dbReference type="HAMAP-Rule" id="MF_01541"/>
    </source>
</evidence>
<proteinExistence type="inferred from homology"/>
<dbReference type="PANTHER" id="PTHR19384:SF128">
    <property type="entry name" value="NADPH OXIDOREDUCTASE A"/>
    <property type="match status" value="1"/>
</dbReference>
<comment type="cofactor">
    <cofactor evidence="11 12 13">
        <name>FMN</name>
        <dbReference type="ChEBI" id="CHEBI:58210"/>
    </cofactor>
    <text evidence="11 12 13">Binds 1 FMN per subunit.</text>
</comment>
<dbReference type="InterPro" id="IPR001433">
    <property type="entry name" value="OxRdtase_FAD/NAD-bd"/>
</dbReference>
<evidence type="ECO:0000256" key="10">
    <source>
        <dbReference type="ARBA" id="ARBA00052219"/>
    </source>
</evidence>
<comment type="similarity">
    <text evidence="11">Belongs to the NADPH-dependent sulphite reductase flavoprotein subunit CysJ family.</text>
</comment>
<keyword evidence="6 11" id="KW-0521">NADP</keyword>
<keyword evidence="8 11" id="KW-0560">Oxidoreductase</keyword>
<feature type="binding site" evidence="11 13">
    <location>
        <position position="327"/>
    </location>
    <ligand>
        <name>FAD</name>
        <dbReference type="ChEBI" id="CHEBI:57692"/>
    </ligand>
</feature>
<evidence type="ECO:0000256" key="8">
    <source>
        <dbReference type="ARBA" id="ARBA00023002"/>
    </source>
</evidence>
<dbReference type="EC" id="1.8.1.2" evidence="11 12"/>
<dbReference type="PANTHER" id="PTHR19384">
    <property type="entry name" value="NITRIC OXIDE SYNTHASE-RELATED"/>
    <property type="match status" value="1"/>
</dbReference>
<evidence type="ECO:0000256" key="1">
    <source>
        <dbReference type="ARBA" id="ARBA00022448"/>
    </source>
</evidence>
<dbReference type="PRINTS" id="PR00371">
    <property type="entry name" value="FPNCR"/>
</dbReference>
<feature type="binding site" evidence="11 13">
    <location>
        <position position="415"/>
    </location>
    <ligand>
        <name>FAD</name>
        <dbReference type="ChEBI" id="CHEBI:57692"/>
    </ligand>
</feature>
<dbReference type="GO" id="GO:0070814">
    <property type="term" value="P:hydrogen sulfide biosynthetic process"/>
    <property type="evidence" value="ECO:0007669"/>
    <property type="project" value="UniProtKB-UniRule"/>
</dbReference>
<dbReference type="InterPro" id="IPR029758">
    <property type="entry name" value="CysJ_Proteobact"/>
</dbReference>
<dbReference type="NCBIfam" id="TIGR01931">
    <property type="entry name" value="cysJ"/>
    <property type="match status" value="1"/>
</dbReference>
<dbReference type="GO" id="GO:0019344">
    <property type="term" value="P:cysteine biosynthetic process"/>
    <property type="evidence" value="ECO:0007669"/>
    <property type="project" value="UniProtKB-KW"/>
</dbReference>
<sequence>MFDKATSVPLLPIPQEQLAQLSSTVAGMTPQQIAWISGYLWGIAAQGQGTVAAAVKPAVAVEAAPQTVTVLSVSQTGNARRLAAELKEDLQRAGLSVTLVNAADYKFKQIDKARFLIVVASTQGEGEPPEEAIALHKFLFSKKVPALAETDFAVFGLGDSSYENFCQTGKDFDSRLAQLGGRRLLDRVDADVDYQTRAKAWRESVVARLKQEIGETRQASSASVAGQSRLAEVERYSREQPLVASLSVNQKITARDSEKDVRHIEIDLGDSGLSYRPGDALGVWFQNDPQLITQILTDLSLTGDEPVDVQGKKQSLREALSYRYELTQNAPAVVERYARFANDPTLNALLQDRLALQSYVENTPIIDMVHRAPASLTATELTETLRPLSPRLYSIASSQEEVGDEVHLTVGVVRYFIDGQERTGGASGYMADRLQEDGDIAVFVERNDNFRLPDDPNTPIVMIGPGTGIAPFRAFMQEREATGAEGKNWLLFGNPHFTSDFLYQVEWQRYAKSGLLTRIDLAWSRDSAQKIYVQDRLRENGSELWQWIQNGAHLYVCGDANRMAKDVEQALLDIASTHGGLSLEQADDFLTELRLEKRYQRDVY</sequence>
<dbReference type="AlphaFoldDB" id="A0A2X4UFC9"/>
<dbReference type="SUPFAM" id="SSF52218">
    <property type="entry name" value="Flavoproteins"/>
    <property type="match status" value="1"/>
</dbReference>
<feature type="binding site" evidence="11 13">
    <location>
        <begin position="530"/>
        <end position="534"/>
    </location>
    <ligand>
        <name>NADP(+)</name>
        <dbReference type="ChEBI" id="CHEBI:58349"/>
    </ligand>
</feature>
<feature type="binding site" evidence="11 13">
    <location>
        <begin position="391"/>
        <end position="394"/>
    </location>
    <ligand>
        <name>FAD</name>
        <dbReference type="ChEBI" id="CHEBI:57692"/>
    </ligand>
</feature>
<organism evidence="16 17">
    <name type="scientific">Leminorella richardii</name>
    <dbReference type="NCBI Taxonomy" id="158841"/>
    <lineage>
        <taxon>Bacteria</taxon>
        <taxon>Pseudomonadati</taxon>
        <taxon>Pseudomonadota</taxon>
        <taxon>Gammaproteobacteria</taxon>
        <taxon>Enterobacterales</taxon>
        <taxon>Budviciaceae</taxon>
        <taxon>Leminorella</taxon>
    </lineage>
</organism>
<keyword evidence="7 11" id="KW-0249">Electron transport</keyword>
<dbReference type="InterPro" id="IPR010199">
    <property type="entry name" value="CysJ"/>
</dbReference>
<comment type="similarity">
    <text evidence="11">In the N-terminal section; belongs to the flavodoxin family.</text>
</comment>
<dbReference type="Pfam" id="PF00258">
    <property type="entry name" value="Flavodoxin_1"/>
    <property type="match status" value="1"/>
</dbReference>
<dbReference type="FunFam" id="3.40.50.80:FF:000001">
    <property type="entry name" value="NADPH--cytochrome P450 reductase 1"/>
    <property type="match status" value="1"/>
</dbReference>
<dbReference type="RefSeq" id="WP_111739768.1">
    <property type="nucleotide sequence ID" value="NZ_LR698987.1"/>
</dbReference>
<protein>
    <recommendedName>
        <fullName evidence="11 12">Sulfite reductase [NADPH] flavoprotein alpha-component</fullName>
        <shortName evidence="11 12">SiR-FP</shortName>
        <ecNumber evidence="11 12">1.8.1.2</ecNumber>
    </recommendedName>
</protein>
<feature type="binding site" evidence="11 13">
    <location>
        <begin position="121"/>
        <end position="124"/>
    </location>
    <ligand>
        <name>FMN</name>
        <dbReference type="ChEBI" id="CHEBI:58210"/>
    </ligand>
</feature>
<name>A0A2X4UFC9_9GAMM</name>
<feature type="binding site" evidence="11 13">
    <location>
        <begin position="74"/>
        <end position="79"/>
    </location>
    <ligand>
        <name>FMN</name>
        <dbReference type="ChEBI" id="CHEBI:58210"/>
    </ligand>
</feature>
<dbReference type="Pfam" id="PF00667">
    <property type="entry name" value="FAD_binding_1"/>
    <property type="match status" value="1"/>
</dbReference>
<dbReference type="InterPro" id="IPR001709">
    <property type="entry name" value="Flavoprot_Pyr_Nucl_cyt_Rdtase"/>
</dbReference>
<accession>A0A2X4UFC9</accession>
<dbReference type="PRINTS" id="PR00369">
    <property type="entry name" value="FLAVODOXIN"/>
</dbReference>
<keyword evidence="3 11" id="KW-0285">Flavoprotein</keyword>
<dbReference type="OrthoDB" id="9816402at2"/>
<dbReference type="InterPro" id="IPR008254">
    <property type="entry name" value="Flavodoxin/NO_synth"/>
</dbReference>
<reference evidence="16 17" key="1">
    <citation type="submission" date="2018-06" db="EMBL/GenBank/DDBJ databases">
        <authorList>
            <consortium name="Pathogen Informatics"/>
            <person name="Doyle S."/>
        </authorList>
    </citation>
    <scope>NUCLEOTIDE SEQUENCE [LARGE SCALE GENOMIC DNA]</scope>
    <source>
        <strain evidence="16 17">NCTC12151</strain>
    </source>
</reference>
<evidence type="ECO:0000256" key="12">
    <source>
        <dbReference type="PIRNR" id="PIRNR000207"/>
    </source>
</evidence>
<dbReference type="InterPro" id="IPR003097">
    <property type="entry name" value="CysJ-like_FAD-binding"/>
</dbReference>
<evidence type="ECO:0000256" key="13">
    <source>
        <dbReference type="PIRSR" id="PIRSR000207-1"/>
    </source>
</evidence>
<evidence type="ECO:0000313" key="17">
    <source>
        <dbReference type="Proteomes" id="UP000249005"/>
    </source>
</evidence>
<feature type="binding site" evidence="11 13">
    <location>
        <position position="566"/>
    </location>
    <ligand>
        <name>NADP(+)</name>
        <dbReference type="ChEBI" id="CHEBI:58349"/>
    </ligand>
</feature>
<dbReference type="Gene3D" id="2.40.30.10">
    <property type="entry name" value="Translation factors"/>
    <property type="match status" value="1"/>
</dbReference>
<evidence type="ECO:0000256" key="3">
    <source>
        <dbReference type="ARBA" id="ARBA00022630"/>
    </source>
</evidence>
<dbReference type="GO" id="GO:0050660">
    <property type="term" value="F:flavin adenine dinucleotide binding"/>
    <property type="evidence" value="ECO:0007669"/>
    <property type="project" value="InterPro"/>
</dbReference>
<evidence type="ECO:0000256" key="4">
    <source>
        <dbReference type="ARBA" id="ARBA00022643"/>
    </source>
</evidence>
<dbReference type="CDD" id="cd06199">
    <property type="entry name" value="SiR"/>
    <property type="match status" value="1"/>
</dbReference>
<comment type="cofactor">
    <cofactor evidence="11 12 13">
        <name>FAD</name>
        <dbReference type="ChEBI" id="CHEBI:57692"/>
    </cofactor>
    <text evidence="11 12 13">Binds 1 FAD per subunit.</text>
</comment>
<keyword evidence="9 11" id="KW-0198">Cysteine biosynthesis</keyword>
<dbReference type="InterPro" id="IPR017938">
    <property type="entry name" value="Riboflavin_synthase-like_b-brl"/>
</dbReference>
<dbReference type="SUPFAM" id="SSF52343">
    <property type="entry name" value="Ferredoxin reductase-like, C-terminal NADP-linked domain"/>
    <property type="match status" value="1"/>
</dbReference>
<keyword evidence="4 11" id="KW-0288">FMN</keyword>
<keyword evidence="5 11" id="KW-0274">FAD</keyword>
<dbReference type="EMBL" id="LS483470">
    <property type="protein sequence ID" value="SQI38586.1"/>
    <property type="molecule type" value="Genomic_DNA"/>
</dbReference>
<dbReference type="InterPro" id="IPR001094">
    <property type="entry name" value="Flavdoxin-like"/>
</dbReference>
<comment type="function">
    <text evidence="11 12">Component of the sulfite reductase complex that catalyzes the 6-electron reduction of sulfite to sulfide. This is one of several activities required for the biosynthesis of L-cysteine from sulfate. The flavoprotein component catalyzes the electron flow from NADPH -&gt; FAD -&gt; FMN to the hemoprotein component.</text>
</comment>
<evidence type="ECO:0000313" key="16">
    <source>
        <dbReference type="EMBL" id="SQI38586.1"/>
    </source>
</evidence>
<dbReference type="FunFam" id="3.40.50.360:FF:000018">
    <property type="entry name" value="Sulfite reductase [NADPH] flavoprotein alpha-component"/>
    <property type="match status" value="1"/>
</dbReference>
<feature type="domain" description="Flavodoxin-like" evidence="14">
    <location>
        <begin position="68"/>
        <end position="206"/>
    </location>
</feature>
<feature type="domain" description="FAD-binding FR-type" evidence="15">
    <location>
        <begin position="239"/>
        <end position="453"/>
    </location>
</feature>